<evidence type="ECO:0000313" key="4">
    <source>
        <dbReference type="EMBL" id="AUM74931.1"/>
    </source>
</evidence>
<evidence type="ECO:0000313" key="5">
    <source>
        <dbReference type="Proteomes" id="UP000234882"/>
    </source>
</evidence>
<evidence type="ECO:0000259" key="3">
    <source>
        <dbReference type="Pfam" id="PF07940"/>
    </source>
</evidence>
<dbReference type="Proteomes" id="UP000234882">
    <property type="component" value="Chromosome"/>
</dbReference>
<dbReference type="KEGG" id="paru:CYR75_12150"/>
<dbReference type="EMBL" id="CP025583">
    <property type="protein sequence ID" value="AUM74931.1"/>
    <property type="molecule type" value="Genomic_DNA"/>
</dbReference>
<name>A0A2K9MH08_9RHOB</name>
<accession>A0A2K9MH08</accession>
<organism evidence="4 5">
    <name type="scientific">Paracoccus jeotgali</name>
    <dbReference type="NCBI Taxonomy" id="2065379"/>
    <lineage>
        <taxon>Bacteria</taxon>
        <taxon>Pseudomonadati</taxon>
        <taxon>Pseudomonadota</taxon>
        <taxon>Alphaproteobacteria</taxon>
        <taxon>Rhodobacterales</taxon>
        <taxon>Paracoccaceae</taxon>
        <taxon>Paracoccus</taxon>
    </lineage>
</organism>
<evidence type="ECO:0000256" key="2">
    <source>
        <dbReference type="SAM" id="MobiDB-lite"/>
    </source>
</evidence>
<evidence type="ECO:0000256" key="1">
    <source>
        <dbReference type="ARBA" id="ARBA00004196"/>
    </source>
</evidence>
<dbReference type="GO" id="GO:0030313">
    <property type="term" value="C:cell envelope"/>
    <property type="evidence" value="ECO:0007669"/>
    <property type="project" value="UniProtKB-SubCell"/>
</dbReference>
<proteinExistence type="predicted"/>
<dbReference type="Gene3D" id="1.50.10.100">
    <property type="entry name" value="Chondroitin AC/alginate lyase"/>
    <property type="match status" value="1"/>
</dbReference>
<feature type="region of interest" description="Disordered" evidence="2">
    <location>
        <begin position="1"/>
        <end position="24"/>
    </location>
</feature>
<dbReference type="Gene3D" id="2.70.98.70">
    <property type="match status" value="1"/>
</dbReference>
<sequence>MTQSRPYGFTRRPEPRSLGSTRRGQEILDGALRLTGGSITGDPFAAGSPALPPDTAAELHGFGWLDDLAAVGNAKARDMAQRRVLDWLAAFGDPPETADDAGVTGPTDPAWRADVTGRRVLRWLFHSGQILPGLSREQAQPIFDSLHRQLDWLSRHQAPVGLPQIEALSGRAIAAMLLKGAEAQAAPALDDLAQALDASIHQGVLRSRSPELLLGCLSLLAWVKQTAAEAGLPLPPPITAAIDEIAPILRALRHADGALPRFHGGGRGVSGRLDHSLRAASGPAVTASGHAMGFARLARARATVILDAAAPPAGPAAAHAHASTLGIEFTSARHPIVVSCGSGRLFGEAWARASRATACHSTLSLSGLSSAKLLPPDAQGHERLTLLPQQVWAGPCDADGNLLPPDAPAPPPREAASILAGHDGWVGTHGLTHLRELYLSASGDHFSGEDTLAALDIAGQGRLEQLLANRPDGIGFEIRFHLHPDIEAWQEGDAVRLVLPGGEEWYFSHDLVAALRLEPSAWLETGLPDPRPSIQIVLAHHLRAEAVQIGWTFMRAGAS</sequence>
<dbReference type="GO" id="GO:0016829">
    <property type="term" value="F:lyase activity"/>
    <property type="evidence" value="ECO:0007669"/>
    <property type="project" value="InterPro"/>
</dbReference>
<dbReference type="Pfam" id="PF07940">
    <property type="entry name" value="Hepar_II_III_C"/>
    <property type="match status" value="1"/>
</dbReference>
<dbReference type="RefSeq" id="WP_101500276.1">
    <property type="nucleotide sequence ID" value="NZ_CP025583.1"/>
</dbReference>
<feature type="domain" description="Heparinase II/III-like C-terminal" evidence="3">
    <location>
        <begin position="287"/>
        <end position="552"/>
    </location>
</feature>
<gene>
    <name evidence="4" type="ORF">CYR75_12150</name>
</gene>
<keyword evidence="5" id="KW-1185">Reference proteome</keyword>
<dbReference type="OrthoDB" id="9787373at2"/>
<dbReference type="InterPro" id="IPR008929">
    <property type="entry name" value="Chondroitin_lyas"/>
</dbReference>
<protein>
    <submittedName>
        <fullName evidence="4">Heparinase</fullName>
    </submittedName>
</protein>
<comment type="subcellular location">
    <subcellularLocation>
        <location evidence="1">Cell envelope</location>
    </subcellularLocation>
</comment>
<dbReference type="AlphaFoldDB" id="A0A2K9MH08"/>
<dbReference type="InterPro" id="IPR012480">
    <property type="entry name" value="Hepar_II_III_C"/>
</dbReference>
<reference evidence="5" key="1">
    <citation type="submission" date="2017-12" db="EMBL/GenBank/DDBJ databases">
        <title>Genomic analysis of Paracoccus sp. CBA4604.</title>
        <authorList>
            <person name="Roh S.W."/>
            <person name="Kim J.Y."/>
            <person name="Kim J.S."/>
        </authorList>
    </citation>
    <scope>NUCLEOTIDE SEQUENCE [LARGE SCALE GENOMIC DNA]</scope>
    <source>
        <strain evidence="5">CBA4604</strain>
    </source>
</reference>